<dbReference type="InterPro" id="IPR036770">
    <property type="entry name" value="Ankyrin_rpt-contain_sf"/>
</dbReference>
<protein>
    <submittedName>
        <fullName evidence="2">Ankyrin repeat-containing domain protein</fullName>
    </submittedName>
</protein>
<evidence type="ECO:0000313" key="2">
    <source>
        <dbReference type="EMBL" id="OAA73948.1"/>
    </source>
</evidence>
<dbReference type="Proteomes" id="UP000076744">
    <property type="component" value="Unassembled WGS sequence"/>
</dbReference>
<dbReference type="SUPFAM" id="SSF48403">
    <property type="entry name" value="Ankyrin repeat"/>
    <property type="match status" value="1"/>
</dbReference>
<dbReference type="OrthoDB" id="4508560at2759"/>
<dbReference type="GeneID" id="30017141"/>
<evidence type="ECO:0000259" key="1">
    <source>
        <dbReference type="PROSITE" id="PS50181"/>
    </source>
</evidence>
<dbReference type="InterPro" id="IPR001810">
    <property type="entry name" value="F-box_dom"/>
</dbReference>
<dbReference type="Gene3D" id="1.25.40.20">
    <property type="entry name" value="Ankyrin repeat-containing domain"/>
    <property type="match status" value="1"/>
</dbReference>
<evidence type="ECO:0000313" key="3">
    <source>
        <dbReference type="Proteomes" id="UP000076744"/>
    </source>
</evidence>
<name>A0A168ELG3_CORFA</name>
<reference evidence="2 3" key="1">
    <citation type="journal article" date="2016" name="Genome Biol. Evol.">
        <title>Divergent and convergent evolution of fungal pathogenicity.</title>
        <authorList>
            <person name="Shang Y."/>
            <person name="Xiao G."/>
            <person name="Zheng P."/>
            <person name="Cen K."/>
            <person name="Zhan S."/>
            <person name="Wang C."/>
        </authorList>
    </citation>
    <scope>NUCLEOTIDE SEQUENCE [LARGE SCALE GENOMIC DNA]</scope>
    <source>
        <strain evidence="2 3">ARSEF 2679</strain>
    </source>
</reference>
<dbReference type="RefSeq" id="XP_018708906.1">
    <property type="nucleotide sequence ID" value="XM_018844456.1"/>
</dbReference>
<feature type="domain" description="F-box" evidence="1">
    <location>
        <begin position="4"/>
        <end position="49"/>
    </location>
</feature>
<accession>A0A168ELG3</accession>
<proteinExistence type="predicted"/>
<dbReference type="STRING" id="1081104.A0A168ELG3"/>
<gene>
    <name evidence="2" type="ORF">ISF_00849</name>
</gene>
<dbReference type="AlphaFoldDB" id="A0A168ELG3"/>
<sequence length="463" mass="51457">MASPLRFTDLIDDVFYLILDDLDTADILSLSRCCRPLHLRLEPRLFRDELARDRALRWACRKDLPSLVRRAVANGAHASAPIRKINRHAWDSMVYRTLSLRIAAKFGSLGAFAALLDLGATTDVRLPREVTDNNRYEYLHADDEIASLAKSLSLKKHAALLRVFVRSGAARTMPPIDGTSFLDQCLLNALRSGASVESVECLLKSGASPSRLQGERGNNPCPLALAVIWNRPVVDLLREHGASMEGKAIPRNLGLKWFHIPIFAAARQMHEHGTEVVQRLLDAGIKANHCADVSVRGGRRKPLALDSELRAHESDKQTNMYSSGAPMPVYIYLDSITSWEADQRLPPTEGLKFWLRNGLDVDSGLPVHQEPPRCGCAKQQKLTALSAFVTAKWTWQTHQHDEYFHVLDMLTEPRLGRDAVPALEPQRCISGKALPASAAARHAIICNKQMLLRDTVAMVEQGS</sequence>
<dbReference type="EMBL" id="AZHB01000001">
    <property type="protein sequence ID" value="OAA73948.1"/>
    <property type="molecule type" value="Genomic_DNA"/>
</dbReference>
<dbReference type="PROSITE" id="PS50181">
    <property type="entry name" value="FBOX"/>
    <property type="match status" value="1"/>
</dbReference>
<organism evidence="2 3">
    <name type="scientific">Cordyceps fumosorosea (strain ARSEF 2679)</name>
    <name type="common">Isaria fumosorosea</name>
    <dbReference type="NCBI Taxonomy" id="1081104"/>
    <lineage>
        <taxon>Eukaryota</taxon>
        <taxon>Fungi</taxon>
        <taxon>Dikarya</taxon>
        <taxon>Ascomycota</taxon>
        <taxon>Pezizomycotina</taxon>
        <taxon>Sordariomycetes</taxon>
        <taxon>Hypocreomycetidae</taxon>
        <taxon>Hypocreales</taxon>
        <taxon>Cordycipitaceae</taxon>
        <taxon>Cordyceps</taxon>
    </lineage>
</organism>
<comment type="caution">
    <text evidence="2">The sequence shown here is derived from an EMBL/GenBank/DDBJ whole genome shotgun (WGS) entry which is preliminary data.</text>
</comment>
<keyword evidence="3" id="KW-1185">Reference proteome</keyword>